<accession>A0A1V2LDE4</accession>
<proteinExistence type="predicted"/>
<dbReference type="GO" id="GO:0006310">
    <property type="term" value="P:DNA recombination"/>
    <property type="evidence" value="ECO:0007669"/>
    <property type="project" value="TreeGrafter"/>
</dbReference>
<evidence type="ECO:0000313" key="2">
    <source>
        <dbReference type="EMBL" id="ONH69908.1"/>
    </source>
</evidence>
<evidence type="ECO:0000313" key="3">
    <source>
        <dbReference type="Proteomes" id="UP000189513"/>
    </source>
</evidence>
<organism evidence="2 3">
    <name type="scientific">Cyberlindnera fabianii</name>
    <name type="common">Yeast</name>
    <name type="synonym">Hansenula fabianii</name>
    <dbReference type="NCBI Taxonomy" id="36022"/>
    <lineage>
        <taxon>Eukaryota</taxon>
        <taxon>Fungi</taxon>
        <taxon>Dikarya</taxon>
        <taxon>Ascomycota</taxon>
        <taxon>Saccharomycotina</taxon>
        <taxon>Saccharomycetes</taxon>
        <taxon>Phaffomycetales</taxon>
        <taxon>Phaffomycetaceae</taxon>
        <taxon>Cyberlindnera</taxon>
    </lineage>
</organism>
<dbReference type="Proteomes" id="UP000189513">
    <property type="component" value="Unassembled WGS sequence"/>
</dbReference>
<dbReference type="AlphaFoldDB" id="A0A1V2LDE4"/>
<keyword evidence="3" id="KW-1185">Reference proteome</keyword>
<dbReference type="PANTHER" id="PTHR28527:SF1">
    <property type="entry name" value="SWI5-DEPENDENT RECOMBINATION DNA REPAIR PROTEIN 1"/>
    <property type="match status" value="1"/>
</dbReference>
<protein>
    <submittedName>
        <fullName evidence="2">Meiosis protein 5</fullName>
    </submittedName>
</protein>
<name>A0A1V2LDE4_CYBFA</name>
<gene>
    <name evidence="2" type="ORF">BON22_0040</name>
</gene>
<feature type="compositionally biased region" description="Polar residues" evidence="1">
    <location>
        <begin position="1"/>
        <end position="10"/>
    </location>
</feature>
<dbReference type="EMBL" id="MPUK01000001">
    <property type="protein sequence ID" value="ONH69908.1"/>
    <property type="molecule type" value="Genomic_DNA"/>
</dbReference>
<dbReference type="OMA" id="WRSISQM"/>
<feature type="compositionally biased region" description="Polar residues" evidence="1">
    <location>
        <begin position="74"/>
        <end position="98"/>
    </location>
</feature>
<feature type="region of interest" description="Disordered" evidence="1">
    <location>
        <begin position="1"/>
        <end position="159"/>
    </location>
</feature>
<comment type="caution">
    <text evidence="2">The sequence shown here is derived from an EMBL/GenBank/DDBJ whole genome shotgun (WGS) entry which is preliminary data.</text>
</comment>
<sequence>MSYNQENVPSTPVIGRSAPSEDEEDRSVLIPIKHPNTTPLPPVDQNNSSSLVINKKRKLKLSADPEETLDKSQLIPTKSRSRNGSTSSKGTRVPSLNDTYKPELSPPTTNQSYKSFEESPDIVRSTSTPTNDMRSFSSPSKLPPQGTPNPDIKELKRKETNLDSRIRKERAKVETLKRAKTILLKNDSQNNAELVLKWRDAAQKASNYLYNAALEKVEKAGGKKEFVRREKKRLKDNMEYSMDSSFQDRIGEVTQSEEYEQLPEGEKERILQQLDEEQEAAMKELEKSFINEDDDADEDEEFTMRDLYKRLKMDYQLVFGNRDHERD</sequence>
<feature type="compositionally biased region" description="Polar residues" evidence="1">
    <location>
        <begin position="124"/>
        <end position="140"/>
    </location>
</feature>
<dbReference type="Gene3D" id="6.10.140.1020">
    <property type="match status" value="1"/>
</dbReference>
<dbReference type="PANTHER" id="PTHR28527">
    <property type="entry name" value="MATING-TYPE SWITCHING PROTEIN SWI2-RELATED"/>
    <property type="match status" value="1"/>
</dbReference>
<dbReference type="VEuPathDB" id="FungiDB:BON22_0040"/>
<dbReference type="STRING" id="36022.A0A1V2LDE4"/>
<reference evidence="3" key="1">
    <citation type="journal article" date="2017" name="Genome Announc.">
        <title>Genome sequences of Cyberlindnera fabianii 65, Pichia kudriavzevii 129, and Saccharomyces cerevisiae 131 isolated from fermented masau fruits in Zimbabwe.</title>
        <authorList>
            <person name="van Rijswijck I.M.H."/>
            <person name="Derks M.F.L."/>
            <person name="Abee T."/>
            <person name="de Ridder D."/>
            <person name="Smid E.J."/>
        </authorList>
    </citation>
    <scope>NUCLEOTIDE SEQUENCE [LARGE SCALE GENOMIC DNA]</scope>
    <source>
        <strain evidence="3">65</strain>
    </source>
</reference>
<evidence type="ECO:0000256" key="1">
    <source>
        <dbReference type="SAM" id="MobiDB-lite"/>
    </source>
</evidence>